<accession>A0A6B7LPK1</accession>
<dbReference type="RefSeq" id="WP_386823413.1">
    <property type="nucleotide sequence ID" value="NZ_JBHTIF010000001.1"/>
</dbReference>
<name>A0A6B7LPK1_9GAMM</name>
<evidence type="ECO:0000313" key="4">
    <source>
        <dbReference type="Proteomes" id="UP001597110"/>
    </source>
</evidence>
<gene>
    <name evidence="3" type="primary">peg_2856</name>
    <name evidence="2" type="ORF">ACFQ0E_09515</name>
</gene>
<dbReference type="EMBL" id="MK340482">
    <property type="protein sequence ID" value="QEZ90753.1"/>
    <property type="molecule type" value="Genomic_DNA"/>
</dbReference>
<reference evidence="2" key="4">
    <citation type="submission" date="2024-09" db="EMBL/GenBank/DDBJ databases">
        <authorList>
            <person name="Sun Q."/>
            <person name="Mori K."/>
        </authorList>
    </citation>
    <scope>NUCLEOTIDE SEQUENCE</scope>
    <source>
        <strain evidence="2">CCUG 55585</strain>
    </source>
</reference>
<reference evidence="2" key="1">
    <citation type="journal article" date="2014" name="Int. J. Syst. Evol. Microbiol.">
        <title>Complete genome of a new Firmicutes species belonging to the dominant human colonic microbiota ('Ruminococcus bicirculans') reveals two chromosomes and a selective capacity to utilize plant glucans.</title>
        <authorList>
            <consortium name="NISC Comparative Sequencing Program"/>
            <person name="Wegmann U."/>
            <person name="Louis P."/>
            <person name="Goesmann A."/>
            <person name="Henrissat B."/>
            <person name="Duncan S.H."/>
            <person name="Flint H.J."/>
        </authorList>
    </citation>
    <scope>NUCLEOTIDE SEQUENCE</scope>
    <source>
        <strain evidence="2">CCUG 55585</strain>
    </source>
</reference>
<feature type="compositionally biased region" description="Low complexity" evidence="1">
    <location>
        <begin position="1"/>
        <end position="11"/>
    </location>
</feature>
<dbReference type="InterPro" id="IPR012434">
    <property type="entry name" value="DUF1631"/>
</dbReference>
<reference evidence="3" key="2">
    <citation type="submission" date="2018-12" db="EMBL/GenBank/DDBJ databases">
        <title>Xanthomonas-specific activity of kynurenine pathway metabolites in Lysobacter brunescens OH23.</title>
        <authorList>
            <person name="Laborda P."/>
            <person name="Ling J."/>
            <person name="Wu G."/>
            <person name="Liu F."/>
        </authorList>
    </citation>
    <scope>NUCLEOTIDE SEQUENCE</scope>
    <source>
        <strain evidence="3">OH23</strain>
    </source>
</reference>
<sequence>MDDNSRYYPGRSPAPPRPSSDKVYESLRRDSVTALSGVLAGFWGDIEEQVRLAAIASHDSRAIYDDRLAIRLLNQRALELANRYRESLESAFDAWRNPRPRPVENKSMSLMSEAQIESHLSGQQIIELLEHQLMHPLQMMHERLDALATALGLPRQSPEVNPLRPEVPVTAFVKLFSEDDLTPELRRLIFLQLEKRLSKVLVELYAKVNESLDVGFAPREQVQPEMPQAQSPQAGWTPDGGLVEGRPQQPAYPGQNTMPHGYGQPQPGYGQAPAGYGHPAPNQGWGYGQQMPGQPMQGAPMQGMPMQGAPMPGQPYGAPSGPSMLGDGTGRPLRYRESVHQQLRAWRQTVLRPGSMPPPPSSMVGVRVLGPQELLGIASMLQGDDPAPYVRAIAGDDQRPLSAVIRDQIVSGSRQLGYDPTQTRFSELDEDAIDLVGILLQTLARSHAALTRSRALYGRLVGPYLKLALADDSLFDQRAHPGRKLLEALSEACDGNTGESPQDQQTLTHAELAVDRVVEEYRDDKAIFELAASELRDHLDNQKRMREVAEQRAAEAVGGRERLQHARRAVDELVASRLAERPLTDGIAEFLTGHWRHHLVQTWLREGPSSAQYISAVAIGESLVQADAYAMRAEGGRVADKILELQAPLGRCYASCGLDAVAARDSLSKIVSALAFPDRARMRHTLPVEEDVAASVEPNDAANWGGLRVVGGTDSLDFDPALAARLRRLRVGQNLRLIEEDGQETSGRIAWVSPLTSRFLIVNRRGMRKLVVTPEELAALVAKNRVILRSSEAPFDEAMRQMWQTLNQSRTAVSGIA</sequence>
<feature type="region of interest" description="Disordered" evidence="1">
    <location>
        <begin position="1"/>
        <end position="22"/>
    </location>
</feature>
<reference evidence="4" key="3">
    <citation type="journal article" date="2019" name="Int. J. Syst. Evol. Microbiol.">
        <title>The Global Catalogue of Microorganisms (GCM) 10K type strain sequencing project: providing services to taxonomists for standard genome sequencing and annotation.</title>
        <authorList>
            <consortium name="The Broad Institute Genomics Platform"/>
            <consortium name="The Broad Institute Genome Sequencing Center for Infectious Disease"/>
            <person name="Wu L."/>
            <person name="Ma J."/>
        </authorList>
    </citation>
    <scope>NUCLEOTIDE SEQUENCE [LARGE SCALE GENOMIC DNA]</scope>
    <source>
        <strain evidence="4">CCUG 55585</strain>
    </source>
</reference>
<evidence type="ECO:0000313" key="2">
    <source>
        <dbReference type="EMBL" id="MFD0725834.1"/>
    </source>
</evidence>
<organism evidence="3">
    <name type="scientific">Lysobacter brunescens</name>
    <dbReference type="NCBI Taxonomy" id="262323"/>
    <lineage>
        <taxon>Bacteria</taxon>
        <taxon>Pseudomonadati</taxon>
        <taxon>Pseudomonadota</taxon>
        <taxon>Gammaproteobacteria</taxon>
        <taxon>Lysobacterales</taxon>
        <taxon>Lysobacteraceae</taxon>
        <taxon>Lysobacter</taxon>
    </lineage>
</organism>
<protein>
    <submittedName>
        <fullName evidence="2">DUF1631 family protein</fullName>
    </submittedName>
</protein>
<dbReference type="AlphaFoldDB" id="A0A6B7LPK1"/>
<evidence type="ECO:0000256" key="1">
    <source>
        <dbReference type="SAM" id="MobiDB-lite"/>
    </source>
</evidence>
<dbReference type="Proteomes" id="UP001597110">
    <property type="component" value="Unassembled WGS sequence"/>
</dbReference>
<proteinExistence type="predicted"/>
<dbReference type="Pfam" id="PF07793">
    <property type="entry name" value="DUF1631"/>
    <property type="match status" value="1"/>
</dbReference>
<keyword evidence="4" id="KW-1185">Reference proteome</keyword>
<dbReference type="EMBL" id="JBHTIF010000001">
    <property type="protein sequence ID" value="MFD0725834.1"/>
    <property type="molecule type" value="Genomic_DNA"/>
</dbReference>
<evidence type="ECO:0000313" key="3">
    <source>
        <dbReference type="EMBL" id="QEZ90753.1"/>
    </source>
</evidence>